<organism evidence="3 4">
    <name type="scientific">Silvimonas terrae</name>
    <dbReference type="NCBI Taxonomy" id="300266"/>
    <lineage>
        <taxon>Bacteria</taxon>
        <taxon>Pseudomonadati</taxon>
        <taxon>Pseudomonadota</taxon>
        <taxon>Betaproteobacteria</taxon>
        <taxon>Neisseriales</taxon>
        <taxon>Chitinibacteraceae</taxon>
        <taxon>Silvimonas</taxon>
    </lineage>
</organism>
<dbReference type="RefSeq" id="WP_184102177.1">
    <property type="nucleotide sequence ID" value="NZ_JACHHN010000007.1"/>
</dbReference>
<dbReference type="InterPro" id="IPR036291">
    <property type="entry name" value="NAD(P)-bd_dom_sf"/>
</dbReference>
<dbReference type="GO" id="GO:0016491">
    <property type="term" value="F:oxidoreductase activity"/>
    <property type="evidence" value="ECO:0007669"/>
    <property type="project" value="UniProtKB-KW"/>
</dbReference>
<dbReference type="Pfam" id="PF13561">
    <property type="entry name" value="adh_short_C2"/>
    <property type="match status" value="1"/>
</dbReference>
<dbReference type="PRINTS" id="PR00081">
    <property type="entry name" value="GDHRDH"/>
</dbReference>
<dbReference type="Proteomes" id="UP000543030">
    <property type="component" value="Unassembled WGS sequence"/>
</dbReference>
<accession>A0A840RJ00</accession>
<comment type="similarity">
    <text evidence="1">Belongs to the short-chain dehydrogenases/reductases (SDR) family.</text>
</comment>
<proteinExistence type="inferred from homology"/>
<dbReference type="PANTHER" id="PTHR43477">
    <property type="entry name" value="DIHYDROANTICAPSIN 7-DEHYDROGENASE"/>
    <property type="match status" value="1"/>
</dbReference>
<evidence type="ECO:0000313" key="3">
    <source>
        <dbReference type="EMBL" id="MBB5192498.1"/>
    </source>
</evidence>
<protein>
    <submittedName>
        <fullName evidence="3">NAD(P)-dependent dehydrogenase (Short-subunit alcohol dehydrogenase family)</fullName>
    </submittedName>
</protein>
<dbReference type="PANTHER" id="PTHR43477:SF1">
    <property type="entry name" value="DIHYDROANTICAPSIN 7-DEHYDROGENASE"/>
    <property type="match status" value="1"/>
</dbReference>
<comment type="caution">
    <text evidence="3">The sequence shown here is derived from an EMBL/GenBank/DDBJ whole genome shotgun (WGS) entry which is preliminary data.</text>
</comment>
<sequence>MNLQHRKVVILGGTSGIGLAVAHATLAQGATVVVSSSRHDRVAAALAELGPRAQGRVADLNDMAAVDALFAGLGEIDHLVYTAGDSLLLGELIHTELSAIRKAFDVRVFGAVAVVKAATPYLRKGGSITLTGGVASVRPQKGWTAGASICAAMEGFMRASAVELAPIRVNLVSPGFTRTPLWSSVPESEREAMYQQVGARLPVGRVGEADEVAQAYLYLMNNAFATGQAVVIDGGGVLV</sequence>
<dbReference type="InterPro" id="IPR002347">
    <property type="entry name" value="SDR_fam"/>
</dbReference>
<evidence type="ECO:0000313" key="4">
    <source>
        <dbReference type="Proteomes" id="UP000543030"/>
    </source>
</evidence>
<dbReference type="AlphaFoldDB" id="A0A840RJ00"/>
<name>A0A840RJ00_9NEIS</name>
<dbReference type="InterPro" id="IPR051122">
    <property type="entry name" value="SDR_DHRS6-like"/>
</dbReference>
<keyword evidence="4" id="KW-1185">Reference proteome</keyword>
<dbReference type="SUPFAM" id="SSF51735">
    <property type="entry name" value="NAD(P)-binding Rossmann-fold domains"/>
    <property type="match status" value="1"/>
</dbReference>
<evidence type="ECO:0000256" key="1">
    <source>
        <dbReference type="ARBA" id="ARBA00006484"/>
    </source>
</evidence>
<gene>
    <name evidence="3" type="ORF">HNQ50_003242</name>
</gene>
<dbReference type="Gene3D" id="3.40.50.720">
    <property type="entry name" value="NAD(P)-binding Rossmann-like Domain"/>
    <property type="match status" value="1"/>
</dbReference>
<reference evidence="3 4" key="1">
    <citation type="submission" date="2020-08" db="EMBL/GenBank/DDBJ databases">
        <title>Genomic Encyclopedia of Type Strains, Phase IV (KMG-IV): sequencing the most valuable type-strain genomes for metagenomic binning, comparative biology and taxonomic classification.</title>
        <authorList>
            <person name="Goeker M."/>
        </authorList>
    </citation>
    <scope>NUCLEOTIDE SEQUENCE [LARGE SCALE GENOMIC DNA]</scope>
    <source>
        <strain evidence="3 4">DSM 18233</strain>
    </source>
</reference>
<keyword evidence="2" id="KW-0560">Oxidoreductase</keyword>
<dbReference type="EMBL" id="JACHHN010000007">
    <property type="protein sequence ID" value="MBB5192498.1"/>
    <property type="molecule type" value="Genomic_DNA"/>
</dbReference>
<evidence type="ECO:0000256" key="2">
    <source>
        <dbReference type="ARBA" id="ARBA00023002"/>
    </source>
</evidence>